<evidence type="ECO:0000256" key="15">
    <source>
        <dbReference type="ARBA" id="ARBA00023167"/>
    </source>
</evidence>
<dbReference type="Pfam" id="PF02574">
    <property type="entry name" value="S-methyl_trans"/>
    <property type="match status" value="1"/>
</dbReference>
<dbReference type="EC" id="2.1.1.13" evidence="6"/>
<feature type="domain" description="Hcy-binding" evidence="20">
    <location>
        <begin position="1"/>
        <end position="283"/>
    </location>
</feature>
<keyword evidence="25" id="KW-1185">Reference proteome</keyword>
<dbReference type="PROSITE" id="PS50972">
    <property type="entry name" value="PTERIN_BINDING"/>
    <property type="match status" value="1"/>
</dbReference>
<evidence type="ECO:0000256" key="19">
    <source>
        <dbReference type="PROSITE-ProRule" id="PRU00333"/>
    </source>
</evidence>
<evidence type="ECO:0000256" key="17">
    <source>
        <dbReference type="ARBA" id="ARBA00025552"/>
    </source>
</evidence>
<dbReference type="InterPro" id="IPR036724">
    <property type="entry name" value="Cobalamin-bd_sf"/>
</dbReference>
<feature type="binding site" evidence="19">
    <location>
        <position position="269"/>
    </location>
    <ligand>
        <name>Zn(2+)</name>
        <dbReference type="ChEBI" id="CHEBI:29105"/>
    </ligand>
</feature>
<dbReference type="GO" id="GO:0046653">
    <property type="term" value="P:tetrahydrofolate metabolic process"/>
    <property type="evidence" value="ECO:0007669"/>
    <property type="project" value="TreeGrafter"/>
</dbReference>
<dbReference type="InterPro" id="IPR011005">
    <property type="entry name" value="Dihydropteroate_synth-like_sf"/>
</dbReference>
<comment type="similarity">
    <text evidence="5">Belongs to the vitamin-B12 dependent methionine synthase family.</text>
</comment>
<dbReference type="Gene3D" id="3.20.20.20">
    <property type="entry name" value="Dihydropteroate synthase-like"/>
    <property type="match status" value="1"/>
</dbReference>
<dbReference type="GO" id="GO:0032259">
    <property type="term" value="P:methylation"/>
    <property type="evidence" value="ECO:0007669"/>
    <property type="project" value="UniProtKB-KW"/>
</dbReference>
<dbReference type="AlphaFoldDB" id="A0AAE3AFS8"/>
<evidence type="ECO:0000256" key="8">
    <source>
        <dbReference type="ARBA" id="ARBA00022603"/>
    </source>
</evidence>
<dbReference type="InterPro" id="IPR003759">
    <property type="entry name" value="Cbl-bd_cap"/>
</dbReference>
<accession>A0AAE3AFS8</accession>
<dbReference type="GO" id="GO:0005829">
    <property type="term" value="C:cytosol"/>
    <property type="evidence" value="ECO:0007669"/>
    <property type="project" value="TreeGrafter"/>
</dbReference>
<evidence type="ECO:0000256" key="2">
    <source>
        <dbReference type="ARBA" id="ARBA00001947"/>
    </source>
</evidence>
<dbReference type="InterPro" id="IPR003726">
    <property type="entry name" value="HCY_dom"/>
</dbReference>
<evidence type="ECO:0000256" key="1">
    <source>
        <dbReference type="ARBA" id="ARBA00001700"/>
    </source>
</evidence>
<keyword evidence="10" id="KW-0846">Cobalamin</keyword>
<evidence type="ECO:0000259" key="20">
    <source>
        <dbReference type="PROSITE" id="PS50970"/>
    </source>
</evidence>
<evidence type="ECO:0000256" key="16">
    <source>
        <dbReference type="ARBA" id="ARBA00023285"/>
    </source>
</evidence>
<dbReference type="InterPro" id="IPR050554">
    <property type="entry name" value="Met_Synthase/Corrinoid"/>
</dbReference>
<dbReference type="PIRSF" id="PIRSF037472">
    <property type="entry name" value="DHPS_mtfrase"/>
    <property type="match status" value="1"/>
</dbReference>
<evidence type="ECO:0000256" key="14">
    <source>
        <dbReference type="ARBA" id="ARBA00022833"/>
    </source>
</evidence>
<keyword evidence="12" id="KW-0949">S-adenosyl-L-methionine</keyword>
<sequence>MHPVIGRFGKSVVIVDGGMGTLLQANGLMGGELPELWNLTHPEVLLKIQSDYVNAGCDILTANMFGANRLKLEKTGHTVQEVVSQALKLAHTASGGKAAVALDIGPSGKLLKPFGDLAFDDAYELFKEEIIAGRDNADLVIIETMSDAYEAKAALLAAKENCDLPVVVTFTFDSTGKLLTGSNIPAALLLAESLGADAVGINCSLGPEQMESFVDEMLTLTNLPIVINPNAGLPVSVNGETSYPVGPEEFYAYMERFAEKGAAILGGCCGTTPEHIRLLAERLKNKPVKERHIEKKTVVSSYTHTVTFGARPILIGERINPTGKPRLKQALREGDLEYLCREGIAQTEHGADILDVNVGLPELDEPAVMERAIINLQSVTNTPLQIDTSNVEAMERALRIYNGKPLVNSVNGKEESLHTVLPLVKKYGAAVVALTLDEKGIPASAAERVAIAEKILKTAESYGIDRSDVIIDTLAMTVSTGADNAIITLEALDTIRHKLGVHTVLGVSNISFGLPRRELVTSTFFAMAMQRGLSSGIINPLSDELMKAYRSFCALMGIDVGCKAYIEAYANTTAAPDVRTGAAQQSAGGSAESVSLHRAIVKGLREQAGQLTDEMLKTTPPLEIINGELIPALDEVGQGFEKNTVFLPQLLMSADAAKEAFERIKQNLAKKGIQEEKKGTIILATVKGDIHDIGKNIVKVLLENYGFDVLDLGKDVPPEIIVQTAIEKNVRLVGLSALMTTTVESMAETIRQLRKAHDCKVMVGGAVLNPEYAKEIGADFYSKDAMGSVRYAEKLFNGEV</sequence>
<evidence type="ECO:0000256" key="5">
    <source>
        <dbReference type="ARBA" id="ARBA00010398"/>
    </source>
</evidence>
<dbReference type="EMBL" id="JAJEQC010000001">
    <property type="protein sequence ID" value="MCC2135412.1"/>
    <property type="molecule type" value="Genomic_DNA"/>
</dbReference>
<dbReference type="InterPro" id="IPR036589">
    <property type="entry name" value="HCY_dom_sf"/>
</dbReference>
<dbReference type="Pfam" id="PF02310">
    <property type="entry name" value="B12-binding"/>
    <property type="match status" value="1"/>
</dbReference>
<dbReference type="InterPro" id="IPR000489">
    <property type="entry name" value="Pterin-binding_dom"/>
</dbReference>
<dbReference type="InterPro" id="IPR036594">
    <property type="entry name" value="Meth_synthase_dom"/>
</dbReference>
<evidence type="ECO:0000256" key="6">
    <source>
        <dbReference type="ARBA" id="ARBA00012032"/>
    </source>
</evidence>
<dbReference type="PANTHER" id="PTHR45833:SF1">
    <property type="entry name" value="METHIONINE SYNTHASE"/>
    <property type="match status" value="1"/>
</dbReference>
<keyword evidence="8 19" id="KW-0489">Methyltransferase</keyword>
<dbReference type="Pfam" id="PF00809">
    <property type="entry name" value="Pterin_bind"/>
    <property type="match status" value="1"/>
</dbReference>
<dbReference type="PANTHER" id="PTHR45833">
    <property type="entry name" value="METHIONINE SYNTHASE"/>
    <property type="match status" value="1"/>
</dbReference>
<dbReference type="Proteomes" id="UP001199424">
    <property type="component" value="Unassembled WGS sequence"/>
</dbReference>
<comment type="cofactor">
    <cofactor evidence="2 19">
        <name>Zn(2+)</name>
        <dbReference type="ChEBI" id="CHEBI:29105"/>
    </cofactor>
</comment>
<keyword evidence="9" id="KW-0028">Amino-acid biosynthesis</keyword>
<dbReference type="InterPro" id="IPR006158">
    <property type="entry name" value="Cobalamin-bd"/>
</dbReference>
<dbReference type="Gene3D" id="3.40.50.280">
    <property type="entry name" value="Cobalamin-binding domain"/>
    <property type="match status" value="1"/>
</dbReference>
<keyword evidence="13 19" id="KW-0479">Metal-binding</keyword>
<evidence type="ECO:0000256" key="4">
    <source>
        <dbReference type="ARBA" id="ARBA00005178"/>
    </source>
</evidence>
<evidence type="ECO:0000259" key="23">
    <source>
        <dbReference type="PROSITE" id="PS51337"/>
    </source>
</evidence>
<dbReference type="GO" id="GO:0050667">
    <property type="term" value="P:homocysteine metabolic process"/>
    <property type="evidence" value="ECO:0007669"/>
    <property type="project" value="TreeGrafter"/>
</dbReference>
<dbReference type="SUPFAM" id="SSF82282">
    <property type="entry name" value="Homocysteine S-methyltransferase"/>
    <property type="match status" value="1"/>
</dbReference>
<dbReference type="GO" id="GO:0031419">
    <property type="term" value="F:cobalamin binding"/>
    <property type="evidence" value="ECO:0007669"/>
    <property type="project" value="UniProtKB-KW"/>
</dbReference>
<comment type="pathway">
    <text evidence="4">Amino-acid biosynthesis; L-methionine biosynthesis via de novo pathway; L-methionine from L-homocysteine (MetH route): step 1/1.</text>
</comment>
<dbReference type="CDD" id="cd02070">
    <property type="entry name" value="corrinoid_protein_B12-BD"/>
    <property type="match status" value="1"/>
</dbReference>
<evidence type="ECO:0000259" key="22">
    <source>
        <dbReference type="PROSITE" id="PS51332"/>
    </source>
</evidence>
<comment type="function">
    <text evidence="17">Catalyzes the transfer of a methyl group from methyl-cobalamin to homocysteine, yielding enzyme-bound cob(I)alamin and methionine. Subsequently, remethylates the cofactor using methyltetrahydrofolate.</text>
</comment>
<evidence type="ECO:0000256" key="12">
    <source>
        <dbReference type="ARBA" id="ARBA00022691"/>
    </source>
</evidence>
<evidence type="ECO:0000256" key="11">
    <source>
        <dbReference type="ARBA" id="ARBA00022679"/>
    </source>
</evidence>
<dbReference type="SUPFAM" id="SSF52242">
    <property type="entry name" value="Cobalamin (vitamin B12)-binding domain"/>
    <property type="match status" value="1"/>
</dbReference>
<keyword evidence="16" id="KW-0170">Cobalt</keyword>
<evidence type="ECO:0000256" key="10">
    <source>
        <dbReference type="ARBA" id="ARBA00022628"/>
    </source>
</evidence>
<dbReference type="PROSITE" id="PS51337">
    <property type="entry name" value="B12_BINDING_NTER"/>
    <property type="match status" value="1"/>
</dbReference>
<dbReference type="PROSITE" id="PS50970">
    <property type="entry name" value="HCY"/>
    <property type="match status" value="1"/>
</dbReference>
<comment type="cofactor">
    <cofactor evidence="3">
        <name>methylcob(III)alamin</name>
        <dbReference type="ChEBI" id="CHEBI:28115"/>
    </cofactor>
</comment>
<reference evidence="24" key="1">
    <citation type="submission" date="2021-10" db="EMBL/GenBank/DDBJ databases">
        <title>Anaerobic single-cell dispensing facilitates the cultivation of human gut bacteria.</title>
        <authorList>
            <person name="Afrizal A."/>
        </authorList>
    </citation>
    <scope>NUCLEOTIDE SEQUENCE</scope>
    <source>
        <strain evidence="24">CLA-AA-H250</strain>
    </source>
</reference>
<feature type="domain" description="B12-binding N-terminal" evidence="23">
    <location>
        <begin position="583"/>
        <end position="676"/>
    </location>
</feature>
<dbReference type="Pfam" id="PF02607">
    <property type="entry name" value="B12-binding_2"/>
    <property type="match status" value="1"/>
</dbReference>
<name>A0AAE3AFS8_9FIRM</name>
<evidence type="ECO:0000259" key="21">
    <source>
        <dbReference type="PROSITE" id="PS50972"/>
    </source>
</evidence>
<keyword evidence="15" id="KW-0486">Methionine biosynthesis</keyword>
<keyword evidence="14 19" id="KW-0862">Zinc</keyword>
<organism evidence="24 25">
    <name type="scientific">Hominenteromicrobium mulieris</name>
    <dbReference type="NCBI Taxonomy" id="2885357"/>
    <lineage>
        <taxon>Bacteria</taxon>
        <taxon>Bacillati</taxon>
        <taxon>Bacillota</taxon>
        <taxon>Clostridia</taxon>
        <taxon>Eubacteriales</taxon>
        <taxon>Oscillospiraceae</taxon>
        <taxon>Hominenteromicrobium</taxon>
    </lineage>
</organism>
<dbReference type="NCBIfam" id="NF005719">
    <property type="entry name" value="PRK07535.1"/>
    <property type="match status" value="1"/>
</dbReference>
<evidence type="ECO:0000256" key="9">
    <source>
        <dbReference type="ARBA" id="ARBA00022605"/>
    </source>
</evidence>
<dbReference type="GO" id="GO:0008705">
    <property type="term" value="F:methionine synthase activity"/>
    <property type="evidence" value="ECO:0007669"/>
    <property type="project" value="UniProtKB-EC"/>
</dbReference>
<proteinExistence type="inferred from homology"/>
<dbReference type="InterPro" id="IPR017215">
    <property type="entry name" value="MetH_bac"/>
</dbReference>
<evidence type="ECO:0000313" key="25">
    <source>
        <dbReference type="Proteomes" id="UP001199424"/>
    </source>
</evidence>
<evidence type="ECO:0000256" key="7">
    <source>
        <dbReference type="ARBA" id="ARBA00013998"/>
    </source>
</evidence>
<dbReference type="Gene3D" id="1.10.1240.10">
    <property type="entry name" value="Methionine synthase domain"/>
    <property type="match status" value="1"/>
</dbReference>
<evidence type="ECO:0000313" key="24">
    <source>
        <dbReference type="EMBL" id="MCC2135412.1"/>
    </source>
</evidence>
<dbReference type="PROSITE" id="PS51332">
    <property type="entry name" value="B12_BINDING"/>
    <property type="match status" value="1"/>
</dbReference>
<dbReference type="RefSeq" id="WP_308448081.1">
    <property type="nucleotide sequence ID" value="NZ_JAJEQC010000001.1"/>
</dbReference>
<evidence type="ECO:0000256" key="13">
    <source>
        <dbReference type="ARBA" id="ARBA00022723"/>
    </source>
</evidence>
<feature type="domain" description="Pterin-binding" evidence="21">
    <location>
        <begin position="312"/>
        <end position="559"/>
    </location>
</feature>
<evidence type="ECO:0000256" key="18">
    <source>
        <dbReference type="ARBA" id="ARBA00031040"/>
    </source>
</evidence>
<keyword evidence="11 19" id="KW-0808">Transferase</keyword>
<protein>
    <recommendedName>
        <fullName evidence="7">Methionine synthase</fullName>
        <ecNumber evidence="6">2.1.1.13</ecNumber>
    </recommendedName>
    <alternativeName>
        <fullName evidence="18">5-methyltetrahydrofolate--homocysteine methyltransferase</fullName>
    </alternativeName>
</protein>
<comment type="caution">
    <text evidence="24">The sequence shown here is derived from an EMBL/GenBank/DDBJ whole genome shotgun (WGS) entry which is preliminary data.</text>
</comment>
<comment type="catalytic activity">
    <reaction evidence="1">
        <text>(6S)-5-methyl-5,6,7,8-tetrahydrofolate + L-homocysteine = (6S)-5,6,7,8-tetrahydrofolate + L-methionine</text>
        <dbReference type="Rhea" id="RHEA:11172"/>
        <dbReference type="ChEBI" id="CHEBI:18608"/>
        <dbReference type="ChEBI" id="CHEBI:57453"/>
        <dbReference type="ChEBI" id="CHEBI:57844"/>
        <dbReference type="ChEBI" id="CHEBI:58199"/>
        <dbReference type="EC" id="2.1.1.13"/>
    </reaction>
</comment>
<feature type="binding site" evidence="19">
    <location>
        <position position="203"/>
    </location>
    <ligand>
        <name>Zn(2+)</name>
        <dbReference type="ChEBI" id="CHEBI:29105"/>
    </ligand>
</feature>
<dbReference type="SUPFAM" id="SSF51717">
    <property type="entry name" value="Dihydropteroate synthetase-like"/>
    <property type="match status" value="1"/>
</dbReference>
<gene>
    <name evidence="24" type="ORF">LKD31_00020</name>
</gene>
<dbReference type="Gene3D" id="3.20.20.330">
    <property type="entry name" value="Homocysteine-binding-like domain"/>
    <property type="match status" value="1"/>
</dbReference>
<dbReference type="GO" id="GO:0046872">
    <property type="term" value="F:metal ion binding"/>
    <property type="evidence" value="ECO:0007669"/>
    <property type="project" value="UniProtKB-KW"/>
</dbReference>
<evidence type="ECO:0000256" key="3">
    <source>
        <dbReference type="ARBA" id="ARBA00001956"/>
    </source>
</evidence>
<feature type="binding site" evidence="19">
    <location>
        <position position="268"/>
    </location>
    <ligand>
        <name>Zn(2+)</name>
        <dbReference type="ChEBI" id="CHEBI:29105"/>
    </ligand>
</feature>
<dbReference type="SUPFAM" id="SSF47644">
    <property type="entry name" value="Methionine synthase domain"/>
    <property type="match status" value="1"/>
</dbReference>
<dbReference type="SMART" id="SM01018">
    <property type="entry name" value="B12-binding_2"/>
    <property type="match status" value="1"/>
</dbReference>
<feature type="domain" description="B12-binding" evidence="22">
    <location>
        <begin position="678"/>
        <end position="800"/>
    </location>
</feature>